<dbReference type="EMBL" id="CP012332">
    <property type="protein sequence ID" value="AKU91965.1"/>
    <property type="molecule type" value="Genomic_DNA"/>
</dbReference>
<evidence type="ECO:0000313" key="3">
    <source>
        <dbReference type="Proteomes" id="UP000055590"/>
    </source>
</evidence>
<dbReference type="Pfam" id="PF13588">
    <property type="entry name" value="HSDR_N_2"/>
    <property type="match status" value="1"/>
</dbReference>
<evidence type="ECO:0000313" key="2">
    <source>
        <dbReference type="EMBL" id="AKU91965.1"/>
    </source>
</evidence>
<keyword evidence="3" id="KW-1185">Reference proteome</keyword>
<organism evidence="2 3">
    <name type="scientific">Vulgatibacter incomptus</name>
    <dbReference type="NCBI Taxonomy" id="1391653"/>
    <lineage>
        <taxon>Bacteria</taxon>
        <taxon>Pseudomonadati</taxon>
        <taxon>Myxococcota</taxon>
        <taxon>Myxococcia</taxon>
        <taxon>Myxococcales</taxon>
        <taxon>Cystobacterineae</taxon>
        <taxon>Vulgatibacteraceae</taxon>
        <taxon>Vulgatibacter</taxon>
    </lineage>
</organism>
<gene>
    <name evidence="2" type="ORF">AKJ08_2352</name>
</gene>
<protein>
    <recommendedName>
        <fullName evidence="1">Type I restriction enzyme R protein N-terminal domain-containing protein</fullName>
    </recommendedName>
</protein>
<evidence type="ECO:0000259" key="1">
    <source>
        <dbReference type="Pfam" id="PF13588"/>
    </source>
</evidence>
<dbReference type="PATRIC" id="fig|1391653.3.peg.2452"/>
<sequence length="409" mass="45985">MLELVARFRENREFIQNEETVKVALVLPLIKMLGYDPATPREVRPEYSAEFTQGDGKKLADRMDFAIFDKTGTKPLLVIETKPLGTDLKAKSQQLARYIAQMSELHFGIITDGCSYLLYGDLENPNQMDRDPFFSFSLDDPEADWGKIAKFLTKFSRDAFNAETLVTDAENSRYRQEMIDRLSRALKSPADDEAFLSWLTKDVYKGKRTTSVMVRLAEVAREAIEPALVRLMSDEFLNKLKERIQSFGEGSEGDVGAPSNVFVGGAPSVAAQEHSPERTKRTIETTSEELEFFDLVRSVCQRGGFAASDIVYRDTVNYFNVSFQKPTKWFVRFFGNGKRKSIVTWVPVDEAKALCPGFEVEGAPDVFGVSRVYVENVAQVWAVSGLVLRSLGIMRTKSESEAEFATVTA</sequence>
<dbReference type="Gene3D" id="3.90.1570.30">
    <property type="match status" value="1"/>
</dbReference>
<accession>A0A0K1PEM3</accession>
<dbReference type="Proteomes" id="UP000055590">
    <property type="component" value="Chromosome"/>
</dbReference>
<dbReference type="InterPro" id="IPR029464">
    <property type="entry name" value="HSDR_N"/>
</dbReference>
<name>A0A0K1PEM3_9BACT</name>
<feature type="domain" description="Type I restriction enzyme R protein N-terminal" evidence="1">
    <location>
        <begin position="18"/>
        <end position="119"/>
    </location>
</feature>
<proteinExistence type="predicted"/>
<dbReference type="AlphaFoldDB" id="A0A0K1PEM3"/>
<dbReference type="STRING" id="1391653.AKJ08_2352"/>
<reference evidence="2 3" key="1">
    <citation type="submission" date="2015-08" db="EMBL/GenBank/DDBJ databases">
        <authorList>
            <person name="Babu N.S."/>
            <person name="Beckwith C.J."/>
            <person name="Beseler K.G."/>
            <person name="Brison A."/>
            <person name="Carone J.V."/>
            <person name="Caskin T.P."/>
            <person name="Diamond M."/>
            <person name="Durham M.E."/>
            <person name="Foxe J.M."/>
            <person name="Go M."/>
            <person name="Henderson B.A."/>
            <person name="Jones I.B."/>
            <person name="McGettigan J.A."/>
            <person name="Micheletti S.J."/>
            <person name="Nasrallah M.E."/>
            <person name="Ortiz D."/>
            <person name="Piller C.R."/>
            <person name="Privatt S.R."/>
            <person name="Schneider S.L."/>
            <person name="Sharp S."/>
            <person name="Smith T.C."/>
            <person name="Stanton J.D."/>
            <person name="Ullery H.E."/>
            <person name="Wilson R.J."/>
            <person name="Serrano M.G."/>
            <person name="Buck G."/>
            <person name="Lee V."/>
            <person name="Wang Y."/>
            <person name="Carvalho R."/>
            <person name="Voegtly L."/>
            <person name="Shi R."/>
            <person name="Duckworth R."/>
            <person name="Johnson A."/>
            <person name="Loviza R."/>
            <person name="Walstead R."/>
            <person name="Shah Z."/>
            <person name="Kiflezghi M."/>
            <person name="Wade K."/>
            <person name="Ball S.L."/>
            <person name="Bradley K.W."/>
            <person name="Asai D.J."/>
            <person name="Bowman C.A."/>
            <person name="Russell D.A."/>
            <person name="Pope W.H."/>
            <person name="Jacobs-Sera D."/>
            <person name="Hendrix R.W."/>
            <person name="Hatfull G.F."/>
        </authorList>
    </citation>
    <scope>NUCLEOTIDE SEQUENCE [LARGE SCALE GENOMIC DNA]</scope>
    <source>
        <strain evidence="2 3">DSM 27710</strain>
    </source>
</reference>
<dbReference type="KEGG" id="vin:AKJ08_2352"/>